<evidence type="ECO:0000313" key="3">
    <source>
        <dbReference type="Proteomes" id="UP001236657"/>
    </source>
</evidence>
<proteinExistence type="predicted"/>
<feature type="region of interest" description="Disordered" evidence="1">
    <location>
        <begin position="1"/>
        <end position="64"/>
    </location>
</feature>
<reference evidence="2 3" key="1">
    <citation type="submission" date="2023-08" db="EMBL/GenBank/DDBJ databases">
        <title>New molecular markers tilS and rpoB for phylogenetic and monitoring studies of the genus Thiothrix biodiversity.</title>
        <authorList>
            <person name="Ravin N.V."/>
            <person name="Smolyakov D."/>
            <person name="Markov N.D."/>
            <person name="Beletsky A.V."/>
            <person name="Mardanov A.V."/>
            <person name="Rudenko T.S."/>
            <person name="Grabovich M.Y."/>
        </authorList>
    </citation>
    <scope>NUCLEOTIDE SEQUENCE [LARGE SCALE GENOMIC DNA]</scope>
    <source>
        <strain evidence="2 3">MK1</strain>
    </source>
</reference>
<gene>
    <name evidence="2" type="ORF">RCF98_02535</name>
</gene>
<protein>
    <recommendedName>
        <fullName evidence="4">Ribbon-helix-helix protein CopG domain-containing protein</fullName>
    </recommendedName>
</protein>
<evidence type="ECO:0000256" key="1">
    <source>
        <dbReference type="SAM" id="MobiDB-lite"/>
    </source>
</evidence>
<evidence type="ECO:0008006" key="4">
    <source>
        <dbReference type="Google" id="ProtNLM"/>
    </source>
</evidence>
<accession>A0ABY9MRG5</accession>
<evidence type="ECO:0000313" key="2">
    <source>
        <dbReference type="EMBL" id="WML91240.1"/>
    </source>
</evidence>
<organism evidence="2 3">
    <name type="scientific">Thiothrix lacustris</name>
    <dbReference type="NCBI Taxonomy" id="525917"/>
    <lineage>
        <taxon>Bacteria</taxon>
        <taxon>Pseudomonadati</taxon>
        <taxon>Pseudomonadota</taxon>
        <taxon>Gammaproteobacteria</taxon>
        <taxon>Thiotrichales</taxon>
        <taxon>Thiotrichaceae</taxon>
        <taxon>Thiothrix</taxon>
    </lineage>
</organism>
<dbReference type="RefSeq" id="WP_308895967.1">
    <property type="nucleotide sequence ID" value="NZ_CP133218.1"/>
</dbReference>
<dbReference type="Proteomes" id="UP001236657">
    <property type="component" value="Chromosome"/>
</dbReference>
<dbReference type="EMBL" id="CP133218">
    <property type="protein sequence ID" value="WML91240.1"/>
    <property type="molecule type" value="Genomic_DNA"/>
</dbReference>
<keyword evidence="3" id="KW-1185">Reference proteome</keyword>
<name>A0ABY9MRG5_9GAMM</name>
<feature type="compositionally biased region" description="Basic and acidic residues" evidence="1">
    <location>
        <begin position="9"/>
        <end position="31"/>
    </location>
</feature>
<feature type="compositionally biased region" description="Basic and acidic residues" evidence="1">
    <location>
        <begin position="54"/>
        <end position="64"/>
    </location>
</feature>
<sequence length="178" mass="19702">MTRIPNINRIDDQRKAAEEAGKRFAAEEAKNNEAFMNAAKRAPGKRVAPTNPIHEGEPKVKSESRFEMKLPAQLKEQAQNRADELGISLAEYVKSLLKQDILRNSGGEMTFAEAVEIYSEYVQEELDESGLSGQVIQPGVDSSYLKGGIWYLRNINGHLARVGTKCGCVLPNVSRNPT</sequence>